<evidence type="ECO:0000256" key="8">
    <source>
        <dbReference type="ARBA" id="ARBA00031830"/>
    </source>
</evidence>
<evidence type="ECO:0000256" key="5">
    <source>
        <dbReference type="ARBA" id="ARBA00025430"/>
    </source>
</evidence>
<dbReference type="WBParaSite" id="MCU_001153-RA">
    <property type="protein sequence ID" value="MCU_001153-RA"/>
    <property type="gene ID" value="MCU_001153"/>
</dbReference>
<comment type="subunit">
    <text evidence="6">Interacts with UQCRFS1.</text>
</comment>
<evidence type="ECO:0000256" key="1">
    <source>
        <dbReference type="ARBA" id="ARBA00004305"/>
    </source>
</evidence>
<proteinExistence type="inferred from homology"/>
<organism evidence="10">
    <name type="scientific">Mesocestoides corti</name>
    <name type="common">Flatworm</name>
    <dbReference type="NCBI Taxonomy" id="53468"/>
    <lineage>
        <taxon>Eukaryota</taxon>
        <taxon>Metazoa</taxon>
        <taxon>Spiralia</taxon>
        <taxon>Lophotrochozoa</taxon>
        <taxon>Platyhelminthes</taxon>
        <taxon>Cestoda</taxon>
        <taxon>Eucestoda</taxon>
        <taxon>Cyclophyllidea</taxon>
        <taxon>Mesocestoididae</taxon>
        <taxon>Mesocestoides</taxon>
    </lineage>
</organism>
<dbReference type="AlphaFoldDB" id="A0A5K3EK56"/>
<dbReference type="GO" id="GO:0044183">
    <property type="term" value="F:protein folding chaperone"/>
    <property type="evidence" value="ECO:0007669"/>
    <property type="project" value="TreeGrafter"/>
</dbReference>
<evidence type="ECO:0000256" key="4">
    <source>
        <dbReference type="ARBA" id="ARBA00023186"/>
    </source>
</evidence>
<comment type="subcellular location">
    <subcellularLocation>
        <location evidence="1">Mitochondrion matrix</location>
    </subcellularLocation>
</comment>
<dbReference type="InterPro" id="IPR008011">
    <property type="entry name" value="Complex1_LYR_dom"/>
</dbReference>
<evidence type="ECO:0000256" key="3">
    <source>
        <dbReference type="ARBA" id="ARBA00023128"/>
    </source>
</evidence>
<dbReference type="PANTHER" id="PTHR46749">
    <property type="entry name" value="COMPLEX III ASSEMBLY FACTOR LYRM7"/>
    <property type="match status" value="1"/>
</dbReference>
<keyword evidence="3" id="KW-0496">Mitochondrion</keyword>
<comment type="function">
    <text evidence="5">Assembly factor required for Rieske Fe-S protein UQCRFS1 incorporation into the cytochrome b-c1 (CIII) complex. Functions as a chaperone, binding to this subunit within the mitochondrial matrix and stabilizing it prior to its translocation and insertion into the late CIII dimeric intermediate within the mitochondrial inner membrane.</text>
</comment>
<evidence type="ECO:0000256" key="7">
    <source>
        <dbReference type="ARBA" id="ARBA00026165"/>
    </source>
</evidence>
<dbReference type="GO" id="GO:0034551">
    <property type="term" value="P:mitochondrial respiratory chain complex III assembly"/>
    <property type="evidence" value="ECO:0007669"/>
    <property type="project" value="InterPro"/>
</dbReference>
<name>A0A5K3EK56_MESCO</name>
<evidence type="ECO:0000256" key="6">
    <source>
        <dbReference type="ARBA" id="ARBA00025809"/>
    </source>
</evidence>
<evidence type="ECO:0000256" key="2">
    <source>
        <dbReference type="ARBA" id="ARBA00009508"/>
    </source>
</evidence>
<dbReference type="GO" id="GO:0005759">
    <property type="term" value="C:mitochondrial matrix"/>
    <property type="evidence" value="ECO:0007669"/>
    <property type="project" value="UniProtKB-SubCell"/>
</dbReference>
<comment type="similarity">
    <text evidence="2">Belongs to the complex I LYR family.</text>
</comment>
<reference evidence="10" key="1">
    <citation type="submission" date="2019-11" db="UniProtKB">
        <authorList>
            <consortium name="WormBaseParasite"/>
        </authorList>
    </citation>
    <scope>IDENTIFICATION</scope>
</reference>
<feature type="domain" description="Complex 1 LYR protein" evidence="9">
    <location>
        <begin position="9"/>
        <end position="61"/>
    </location>
</feature>
<protein>
    <recommendedName>
        <fullName evidence="7">Complex III assembly factor LYRM7</fullName>
    </recommendedName>
    <alternativeName>
        <fullName evidence="8">LYR motif-containing protein 7</fullName>
    </alternativeName>
</protein>
<dbReference type="InterPro" id="IPR045298">
    <property type="entry name" value="Complex1_LYR_LYRM7"/>
</dbReference>
<dbReference type="CDD" id="cd20267">
    <property type="entry name" value="Complex1_LYR_LYRM7"/>
    <property type="match status" value="1"/>
</dbReference>
<evidence type="ECO:0000313" key="10">
    <source>
        <dbReference type="WBParaSite" id="MCU_001153-RA"/>
    </source>
</evidence>
<accession>A0A5K3EK56</accession>
<dbReference type="Pfam" id="PF05347">
    <property type="entry name" value="Complex1_LYR"/>
    <property type="match status" value="1"/>
</dbReference>
<sequence length="100" mass="11942">MSAKSKSIALFRKLHRTRLVVFKGDASALAQTREKVKEEFRKNKHITDPEKLKELWKFGEEVDLLLRKTVIQCEYDEEKQRYRATVRDEVFCPENNEKNQ</sequence>
<dbReference type="PANTHER" id="PTHR46749:SF1">
    <property type="entry name" value="COMPLEX III ASSEMBLY FACTOR LYRM7"/>
    <property type="match status" value="1"/>
</dbReference>
<evidence type="ECO:0000259" key="9">
    <source>
        <dbReference type="Pfam" id="PF05347"/>
    </source>
</evidence>
<dbReference type="InterPro" id="IPR050435">
    <property type="entry name" value="MZM1/LYRM7"/>
</dbReference>
<keyword evidence="4" id="KW-0143">Chaperone</keyword>